<dbReference type="AlphaFoldDB" id="D6TDD0"/>
<dbReference type="Proteomes" id="UP000004508">
    <property type="component" value="Unassembled WGS sequence"/>
</dbReference>
<accession>D6TDD0</accession>
<sequence>MGILTDFFIATTEDVNTLRPEQLLRDLFPTLEMKNVDSSKVEILAKLVVGNSQEHMPNEKQPDFLVLVKGASEGEFRSPDECNEEDLMSFVLVIERFDSVFVECLAIFPAKQVLPVATQWARQWAEFDGRAVGKDDAESLSALLQQLCQFAKRALAEGKQLYLRTSGM</sequence>
<evidence type="ECO:0000313" key="2">
    <source>
        <dbReference type="Proteomes" id="UP000004508"/>
    </source>
</evidence>
<gene>
    <name evidence="1" type="ORF">Krac_9698</name>
</gene>
<reference evidence="1 2" key="1">
    <citation type="journal article" date="2011" name="Stand. Genomic Sci.">
        <title>Non-contiguous finished genome sequence and contextual data of the filamentous soil bacterium Ktedonobacter racemifer type strain (SOSP1-21).</title>
        <authorList>
            <person name="Chang Y.J."/>
            <person name="Land M."/>
            <person name="Hauser L."/>
            <person name="Chertkov O."/>
            <person name="Del Rio T.G."/>
            <person name="Nolan M."/>
            <person name="Copeland A."/>
            <person name="Tice H."/>
            <person name="Cheng J.F."/>
            <person name="Lucas S."/>
            <person name="Han C."/>
            <person name="Goodwin L."/>
            <person name="Pitluck S."/>
            <person name="Ivanova N."/>
            <person name="Ovchinikova G."/>
            <person name="Pati A."/>
            <person name="Chen A."/>
            <person name="Palaniappan K."/>
            <person name="Mavromatis K."/>
            <person name="Liolios K."/>
            <person name="Brettin T."/>
            <person name="Fiebig A."/>
            <person name="Rohde M."/>
            <person name="Abt B."/>
            <person name="Goker M."/>
            <person name="Detter J.C."/>
            <person name="Woyke T."/>
            <person name="Bristow J."/>
            <person name="Eisen J.A."/>
            <person name="Markowitz V."/>
            <person name="Hugenholtz P."/>
            <person name="Kyrpides N.C."/>
            <person name="Klenk H.P."/>
            <person name="Lapidus A."/>
        </authorList>
    </citation>
    <scope>NUCLEOTIDE SEQUENCE [LARGE SCALE GENOMIC DNA]</scope>
    <source>
        <strain evidence="2">DSM 44963</strain>
    </source>
</reference>
<dbReference type="InParanoid" id="D6TDD0"/>
<dbReference type="EMBL" id="ADVG01000001">
    <property type="protein sequence ID" value="EFH88275.1"/>
    <property type="molecule type" value="Genomic_DNA"/>
</dbReference>
<organism evidence="1 2">
    <name type="scientific">Ktedonobacter racemifer DSM 44963</name>
    <dbReference type="NCBI Taxonomy" id="485913"/>
    <lineage>
        <taxon>Bacteria</taxon>
        <taxon>Bacillati</taxon>
        <taxon>Chloroflexota</taxon>
        <taxon>Ktedonobacteria</taxon>
        <taxon>Ktedonobacterales</taxon>
        <taxon>Ktedonobacteraceae</taxon>
        <taxon>Ktedonobacter</taxon>
    </lineage>
</organism>
<keyword evidence="2" id="KW-1185">Reference proteome</keyword>
<protein>
    <submittedName>
        <fullName evidence="1">Uncharacterized protein</fullName>
    </submittedName>
</protein>
<evidence type="ECO:0000313" key="1">
    <source>
        <dbReference type="EMBL" id="EFH88275.1"/>
    </source>
</evidence>
<dbReference type="OrthoDB" id="192506at2"/>
<proteinExistence type="predicted"/>
<name>D6TDD0_KTERA</name>
<dbReference type="RefSeq" id="WP_007904135.1">
    <property type="nucleotide sequence ID" value="NZ_ADVG01000001.1"/>
</dbReference>
<comment type="caution">
    <text evidence="1">The sequence shown here is derived from an EMBL/GenBank/DDBJ whole genome shotgun (WGS) entry which is preliminary data.</text>
</comment>